<dbReference type="PROSITE" id="PS50181">
    <property type="entry name" value="FBOX"/>
    <property type="match status" value="1"/>
</dbReference>
<dbReference type="CDD" id="cd09917">
    <property type="entry name" value="F-box_SF"/>
    <property type="match status" value="1"/>
</dbReference>
<evidence type="ECO:0000313" key="3">
    <source>
        <dbReference type="Proteomes" id="UP000044841"/>
    </source>
</evidence>
<dbReference type="AlphaFoldDB" id="A0A0K6G7A8"/>
<keyword evidence="3" id="KW-1185">Reference proteome</keyword>
<dbReference type="SUPFAM" id="SSF81383">
    <property type="entry name" value="F-box domain"/>
    <property type="match status" value="1"/>
</dbReference>
<proteinExistence type="predicted"/>
<accession>A0A0K6G7A8</accession>
<evidence type="ECO:0000313" key="2">
    <source>
        <dbReference type="EMBL" id="CUA74492.1"/>
    </source>
</evidence>
<dbReference type="InterPro" id="IPR036047">
    <property type="entry name" value="F-box-like_dom_sf"/>
</dbReference>
<evidence type="ECO:0000259" key="1">
    <source>
        <dbReference type="PROSITE" id="PS50181"/>
    </source>
</evidence>
<protein>
    <recommendedName>
        <fullName evidence="1">F-box domain-containing protein</fullName>
    </recommendedName>
</protein>
<gene>
    <name evidence="2" type="ORF">RSOLAG22IIIB_11249</name>
</gene>
<organism evidence="2 3">
    <name type="scientific">Rhizoctonia solani</name>
    <dbReference type="NCBI Taxonomy" id="456999"/>
    <lineage>
        <taxon>Eukaryota</taxon>
        <taxon>Fungi</taxon>
        <taxon>Dikarya</taxon>
        <taxon>Basidiomycota</taxon>
        <taxon>Agaricomycotina</taxon>
        <taxon>Agaricomycetes</taxon>
        <taxon>Cantharellales</taxon>
        <taxon>Ceratobasidiaceae</taxon>
        <taxon>Rhizoctonia</taxon>
    </lineage>
</organism>
<feature type="domain" description="F-box" evidence="1">
    <location>
        <begin position="1"/>
        <end position="49"/>
    </location>
</feature>
<dbReference type="Pfam" id="PF00646">
    <property type="entry name" value="F-box"/>
    <property type="match status" value="1"/>
</dbReference>
<sequence>MVTLTNLPFDCLVSILSFLPSSEVETCKMVSRTLHSTISNCLPLQYKILLNHIGYVATRNTGSPSLELKISVLREMRTRMDQRRLGQPATVHLDCRYGTTHIHFSRGFIVAANTPATTPLTIQLHSLASFNRGKEYECSLFTDRTQLIGYINLIKIEIALDLLVLVEYRNDGAMKFHLRSLKTGLPHPNASRPTIVNGVTEIAFPRIFTHSIEILDRRIAHSGQRNGHSTPLLTVWDWTTGDLVTSTPIPGTTYAFVSNDIFVVPSDQTLCDGEYILLSLSVFTLEGVLPGKAARFVATLCLPKANGPSHSDFKLYYAPLLSIPNPHESHIPAKVFDLDENSHYLALRLTTNLNPEMWNVTSGILFIHSLGLCTLAERLSTAQQSPVFVRWDNWGFMACWLGFESTTPWRYIYGHRAAFLRINSSTGDCEVLVYDLRVTRPVKPRQGTGSSDSKRKLDEQMDRLFGVNGRPTRHPILISSFWIGTDVLPKGRAADYQLDVMIDDEHVILIKVGMFGLHCWATSPGMAS</sequence>
<dbReference type="SMART" id="SM00256">
    <property type="entry name" value="FBOX"/>
    <property type="match status" value="1"/>
</dbReference>
<reference evidence="2 3" key="1">
    <citation type="submission" date="2015-07" db="EMBL/GenBank/DDBJ databases">
        <authorList>
            <person name="Noorani M."/>
        </authorList>
    </citation>
    <scope>NUCLEOTIDE SEQUENCE [LARGE SCALE GENOMIC DNA]</scope>
    <source>
        <strain evidence="2">BBA 69670</strain>
    </source>
</reference>
<name>A0A0K6G7A8_9AGAM</name>
<dbReference type="Proteomes" id="UP000044841">
    <property type="component" value="Unassembled WGS sequence"/>
</dbReference>
<dbReference type="InterPro" id="IPR001810">
    <property type="entry name" value="F-box_dom"/>
</dbReference>
<dbReference type="EMBL" id="CYGV01001450">
    <property type="protein sequence ID" value="CUA74492.1"/>
    <property type="molecule type" value="Genomic_DNA"/>
</dbReference>